<name>A0A1I8BRM4_MELHA</name>
<reference evidence="4" key="1">
    <citation type="submission" date="2016-11" db="UniProtKB">
        <authorList>
            <consortium name="WormBaseParasite"/>
        </authorList>
    </citation>
    <scope>IDENTIFICATION</scope>
</reference>
<dbReference type="AlphaFoldDB" id="A0A1I8BRM4"/>
<dbReference type="WBParaSite" id="MhA1_Contig517.frz3.gene14">
    <property type="protein sequence ID" value="MhA1_Contig517.frz3.gene14"/>
    <property type="gene ID" value="MhA1_Contig517.frz3.gene14"/>
</dbReference>
<evidence type="ECO:0000313" key="3">
    <source>
        <dbReference type="Proteomes" id="UP000095281"/>
    </source>
</evidence>
<feature type="coiled-coil region" evidence="1">
    <location>
        <begin position="116"/>
        <end position="143"/>
    </location>
</feature>
<dbReference type="Proteomes" id="UP000095281">
    <property type="component" value="Unplaced"/>
</dbReference>
<evidence type="ECO:0000256" key="1">
    <source>
        <dbReference type="SAM" id="Coils"/>
    </source>
</evidence>
<feature type="signal peptide" evidence="2">
    <location>
        <begin position="1"/>
        <end position="18"/>
    </location>
</feature>
<feature type="chain" id="PRO_5009316105" evidence="2">
    <location>
        <begin position="19"/>
        <end position="161"/>
    </location>
</feature>
<keyword evidence="3" id="KW-1185">Reference proteome</keyword>
<keyword evidence="1" id="KW-0175">Coiled coil</keyword>
<evidence type="ECO:0000313" key="4">
    <source>
        <dbReference type="WBParaSite" id="MhA1_Contig517.frz3.gene14"/>
    </source>
</evidence>
<organism evidence="3 4">
    <name type="scientific">Meloidogyne hapla</name>
    <name type="common">Root-knot nematode worm</name>
    <dbReference type="NCBI Taxonomy" id="6305"/>
    <lineage>
        <taxon>Eukaryota</taxon>
        <taxon>Metazoa</taxon>
        <taxon>Ecdysozoa</taxon>
        <taxon>Nematoda</taxon>
        <taxon>Chromadorea</taxon>
        <taxon>Rhabditida</taxon>
        <taxon>Tylenchina</taxon>
        <taxon>Tylenchomorpha</taxon>
        <taxon>Tylenchoidea</taxon>
        <taxon>Meloidogynidae</taxon>
        <taxon>Meloidogyninae</taxon>
        <taxon>Meloidogyne</taxon>
    </lineage>
</organism>
<sequence>MYLIILGAFAQILFVGEAKDEGILKDIPRLPQDIYLPPNDPTKCIGEMYLPKYQLPLPQIYKSIYEPVKLVIDGKEEISSFFEKDTITPENFKKVYSKQIEWLKDLMFKELILLNELKKNEKIKNLEENLDVKNMEMKEIEEKNYGNKGGRIWKDNEEYGR</sequence>
<proteinExistence type="predicted"/>
<accession>A0A1I8BRM4</accession>
<keyword evidence="2" id="KW-0732">Signal</keyword>
<protein>
    <submittedName>
        <fullName evidence="4">DUF148 domain-containing protein</fullName>
    </submittedName>
</protein>
<evidence type="ECO:0000256" key="2">
    <source>
        <dbReference type="SAM" id="SignalP"/>
    </source>
</evidence>